<evidence type="ECO:0000313" key="3">
    <source>
        <dbReference type="Proteomes" id="UP000717515"/>
    </source>
</evidence>
<dbReference type="InterPro" id="IPR012479">
    <property type="entry name" value="SAP30BP"/>
</dbReference>
<dbReference type="PANTHER" id="PTHR13464:SF0">
    <property type="entry name" value="SAP30-BINDING PROTEIN"/>
    <property type="match status" value="1"/>
</dbReference>
<evidence type="ECO:0000313" key="2">
    <source>
        <dbReference type="EMBL" id="KAG9322507.1"/>
    </source>
</evidence>
<feature type="region of interest" description="Disordered" evidence="1">
    <location>
        <begin position="116"/>
        <end position="146"/>
    </location>
</feature>
<dbReference type="GO" id="GO:0006355">
    <property type="term" value="P:regulation of DNA-templated transcription"/>
    <property type="evidence" value="ECO:0007669"/>
    <property type="project" value="InterPro"/>
</dbReference>
<proteinExistence type="predicted"/>
<feature type="region of interest" description="Disordered" evidence="1">
    <location>
        <begin position="1"/>
        <end position="35"/>
    </location>
</feature>
<dbReference type="Proteomes" id="UP000717515">
    <property type="component" value="Unassembled WGS sequence"/>
</dbReference>
<sequence>MNRGIGLVAYGDSDSSDDETSMAVPSSTSTVESGMYSKDVPTDLSILQSIQASFMRSGMSEVVNQEIRYVLYCMHVDPDRPLPQDTISARSLLSTTSTGSDSLNKIASANLMRQGLASKDQSETNSSGAAEGSFIRSGSGTPLPADHSAAAEIMNTPTEGRSPRVIPTERMSGVEGVQDQSDNRVNQRVIPGDLGNDRGALMRSLLKPKPIPGVDNFGIPAEHKGEINPAVQAKIEQFHHVKLTRGIHFNQSLMKNKNFRNPHIYTSLVEFVQLNETGSNFEQVEFFDFGGYGPESYATGIGKSALHVGEGSVMHAV</sequence>
<dbReference type="Pfam" id="PF07818">
    <property type="entry name" value="HCNGP"/>
    <property type="match status" value="1"/>
</dbReference>
<dbReference type="AlphaFoldDB" id="A0A9P8CWS2"/>
<comment type="caution">
    <text evidence="2">The sequence shown here is derived from an EMBL/GenBank/DDBJ whole genome shotgun (WGS) entry which is preliminary data.</text>
</comment>
<dbReference type="GO" id="GO:0005634">
    <property type="term" value="C:nucleus"/>
    <property type="evidence" value="ECO:0007669"/>
    <property type="project" value="TreeGrafter"/>
</dbReference>
<dbReference type="EMBL" id="JAIFTL010000142">
    <property type="protein sequence ID" value="KAG9322507.1"/>
    <property type="molecule type" value="Genomic_DNA"/>
</dbReference>
<gene>
    <name evidence="2" type="ORF">KVV02_001249</name>
</gene>
<name>A0A9P8CWS2_MORAP</name>
<dbReference type="PANTHER" id="PTHR13464">
    <property type="entry name" value="TRANSCRIPTIONAL REGULATOR PROTEIN HCNGP"/>
    <property type="match status" value="1"/>
</dbReference>
<feature type="compositionally biased region" description="Polar residues" evidence="1">
    <location>
        <begin position="23"/>
        <end position="32"/>
    </location>
</feature>
<reference evidence="2" key="1">
    <citation type="submission" date="2021-07" db="EMBL/GenBank/DDBJ databases">
        <title>Draft genome of Mortierella alpina, strain LL118, isolated from an aspen leaf litter sample.</title>
        <authorList>
            <person name="Yang S."/>
            <person name="Vinatzer B.A."/>
        </authorList>
    </citation>
    <scope>NUCLEOTIDE SEQUENCE</scope>
    <source>
        <strain evidence="2">LL118</strain>
    </source>
</reference>
<evidence type="ECO:0000256" key="1">
    <source>
        <dbReference type="SAM" id="MobiDB-lite"/>
    </source>
</evidence>
<accession>A0A9P8CWS2</accession>
<organism evidence="2 3">
    <name type="scientific">Mortierella alpina</name>
    <name type="common">Oleaginous fungus</name>
    <name type="synonym">Mortierella renispora</name>
    <dbReference type="NCBI Taxonomy" id="64518"/>
    <lineage>
        <taxon>Eukaryota</taxon>
        <taxon>Fungi</taxon>
        <taxon>Fungi incertae sedis</taxon>
        <taxon>Mucoromycota</taxon>
        <taxon>Mortierellomycotina</taxon>
        <taxon>Mortierellomycetes</taxon>
        <taxon>Mortierellales</taxon>
        <taxon>Mortierellaceae</taxon>
        <taxon>Mortierella</taxon>
    </lineage>
</organism>
<protein>
    <submittedName>
        <fullName evidence="2">Uncharacterized protein</fullName>
    </submittedName>
</protein>